<organism evidence="2 3">
    <name type="scientific">Paenibacillus lutrae</name>
    <dbReference type="NCBI Taxonomy" id="2078573"/>
    <lineage>
        <taxon>Bacteria</taxon>
        <taxon>Bacillati</taxon>
        <taxon>Bacillota</taxon>
        <taxon>Bacilli</taxon>
        <taxon>Bacillales</taxon>
        <taxon>Paenibacillaceae</taxon>
        <taxon>Paenibacillus</taxon>
    </lineage>
</organism>
<reference evidence="2 3" key="1">
    <citation type="journal article" date="2019" name="Microorganisms">
        <title>Paenibacillus lutrae sp. nov., A Chitinolytic Species Isolated from A River Otter in Castril Natural Park, Granada, Spain.</title>
        <authorList>
            <person name="Rodriguez M."/>
            <person name="Reina J.C."/>
            <person name="Bejar V."/>
            <person name="Llamas I."/>
        </authorList>
    </citation>
    <scope>NUCLEOTIDE SEQUENCE [LARGE SCALE GENOMIC DNA]</scope>
    <source>
        <strain evidence="2 3">N10</strain>
    </source>
</reference>
<gene>
    <name evidence="2" type="ORF">EDM21_07300</name>
</gene>
<dbReference type="RefSeq" id="WP_157334276.1">
    <property type="nucleotide sequence ID" value="NZ_RHLK01000003.1"/>
</dbReference>
<comment type="caution">
    <text evidence="2">The sequence shown here is derived from an EMBL/GenBank/DDBJ whole genome shotgun (WGS) entry which is preliminary data.</text>
</comment>
<keyword evidence="1" id="KW-0732">Signal</keyword>
<dbReference type="EMBL" id="RHLK01000003">
    <property type="protein sequence ID" value="MVO99333.1"/>
    <property type="molecule type" value="Genomic_DNA"/>
</dbReference>
<name>A0A7X3JYN7_9BACL</name>
<sequence>MRNKMAARATAIALLLTLSTGTALSMTPRSVQAASEPAIGAVSVNGGSSFELKKIQMLPDPSGNIVTFTVNIHNKGNSDLSLVDYWFRLKGKSGNTYSVRMMPQDKVVKQVGAHSNEEITYYAKVGSGIKLQDLQLQIIKWDSSQPNFEKVLGQVSIPASYTGVTPKGETASFQTGGSELKLSAQKFTNGKNEKYYLPAITLRLENTGGSAVALPDIQYSLRTPEGLLYPLEAKKAKDLTISPKDSRDIQLTGTVPLKAGDKGWELVLTQMHPELKFNILLAAQQLPAPSETTGGEAGRETQFMNKSGLYTANLSGIYRLPWEDQDILTANLKLSNQGEQSLPIPDMTAYFLLDNAVRVDAKIVRTDKVIGIDPGAVLAVEILGKIPYTYEYKEVKLVLQEKESETQMNDLLELTAKSELQKLPFIGLGSTYKREDAGRKASYTVSEIHTYSGLSGNIVSAELDIENLEKRFTPLTGLVAHFQLKDGKVYPATVSEIKKSIAPNGKARANVWTTIPEGVDMENVHLLLGDAVTLTEGTVKQTGTQQAVKPDAYVKPMTFALPKEKNDVKDKLKDLDLFPYIVSLSRINTSINTDVLSLKFDYNIRKKLLTESSPDGHKLVLVFEDFNGKKSFEKSYDLKNWEPREGQTAEQVTESELRIGSKEQFEIRVQDAELIYKQRFLEKFHLSVYHEFQGQRKMIARQSLDWFAFSE</sequence>
<evidence type="ECO:0000256" key="1">
    <source>
        <dbReference type="SAM" id="SignalP"/>
    </source>
</evidence>
<dbReference type="OrthoDB" id="2675985at2"/>
<accession>A0A7X3JYN7</accession>
<feature type="signal peptide" evidence="1">
    <location>
        <begin position="1"/>
        <end position="25"/>
    </location>
</feature>
<evidence type="ECO:0000313" key="2">
    <source>
        <dbReference type="EMBL" id="MVO99333.1"/>
    </source>
</evidence>
<dbReference type="Proteomes" id="UP000490800">
    <property type="component" value="Unassembled WGS sequence"/>
</dbReference>
<dbReference type="AlphaFoldDB" id="A0A7X3JYN7"/>
<feature type="chain" id="PRO_5038438783" evidence="1">
    <location>
        <begin position="26"/>
        <end position="711"/>
    </location>
</feature>
<keyword evidence="3" id="KW-1185">Reference proteome</keyword>
<protein>
    <submittedName>
        <fullName evidence="2">Uncharacterized protein</fullName>
    </submittedName>
</protein>
<proteinExistence type="predicted"/>
<evidence type="ECO:0000313" key="3">
    <source>
        <dbReference type="Proteomes" id="UP000490800"/>
    </source>
</evidence>